<feature type="transmembrane region" description="Helical" evidence="1">
    <location>
        <begin position="223"/>
        <end position="246"/>
    </location>
</feature>
<evidence type="ECO:0000256" key="1">
    <source>
        <dbReference type="SAM" id="Phobius"/>
    </source>
</evidence>
<reference evidence="2" key="1">
    <citation type="journal article" date="2014" name="Front. Microbiol.">
        <title>High frequency of phylogenetically diverse reductive dehalogenase-homologous genes in deep subseafloor sedimentary metagenomes.</title>
        <authorList>
            <person name="Kawai M."/>
            <person name="Futagami T."/>
            <person name="Toyoda A."/>
            <person name="Takaki Y."/>
            <person name="Nishi S."/>
            <person name="Hori S."/>
            <person name="Arai W."/>
            <person name="Tsubouchi T."/>
            <person name="Morono Y."/>
            <person name="Uchiyama I."/>
            <person name="Ito T."/>
            <person name="Fujiyama A."/>
            <person name="Inagaki F."/>
            <person name="Takami H."/>
        </authorList>
    </citation>
    <scope>NUCLEOTIDE SEQUENCE</scope>
    <source>
        <strain evidence="2">Expedition CK06-06</strain>
    </source>
</reference>
<protein>
    <submittedName>
        <fullName evidence="2">Uncharacterized protein</fullName>
    </submittedName>
</protein>
<accession>X1EAS5</accession>
<name>X1EAS5_9ZZZZ</name>
<dbReference type="EMBL" id="BARU01002669">
    <property type="protein sequence ID" value="GAH30381.1"/>
    <property type="molecule type" value="Genomic_DNA"/>
</dbReference>
<keyword evidence="1" id="KW-0472">Membrane</keyword>
<organism evidence="2">
    <name type="scientific">marine sediment metagenome</name>
    <dbReference type="NCBI Taxonomy" id="412755"/>
    <lineage>
        <taxon>unclassified sequences</taxon>
        <taxon>metagenomes</taxon>
        <taxon>ecological metagenomes</taxon>
    </lineage>
</organism>
<evidence type="ECO:0000313" key="2">
    <source>
        <dbReference type="EMBL" id="GAH30381.1"/>
    </source>
</evidence>
<dbReference type="AlphaFoldDB" id="X1EAS5"/>
<sequence length="249" mass="26304">MPANWYLPSYATATLTVGVARGEIRHFGVPIAAEAGDIIGSATEPLAIGVKNVGSLAGVISLRIRDLDGATIWTGSITLAIDEYDYVYPKPSYTMPARDLRLRTEAYHDSIVDSYMDKTVTLIVRVDTKTTLTLEPTSIEPGGTYHYKGKLTRIDTGAGLGGMDIIARRYEAGVWKEVGSGTTDTGGSYDISVTAPVDVGDVLCEAAFPGVVPFASSFAQARLGVGVLTPIWALASAALGTAIVIVSRM</sequence>
<comment type="caution">
    <text evidence="2">The sequence shown here is derived from an EMBL/GenBank/DDBJ whole genome shotgun (WGS) entry which is preliminary data.</text>
</comment>
<keyword evidence="1" id="KW-0812">Transmembrane</keyword>
<keyword evidence="1" id="KW-1133">Transmembrane helix</keyword>
<proteinExistence type="predicted"/>
<gene>
    <name evidence="2" type="ORF">S03H2_06191</name>
</gene>